<dbReference type="InterPro" id="IPR036291">
    <property type="entry name" value="NAD(P)-bd_dom_sf"/>
</dbReference>
<name>A0ABQ4ERW6_9ACTN</name>
<dbReference type="PANTHER" id="PTHR43431">
    <property type="entry name" value="OXIDOREDUCTASE, SHORT CHAIN DEHYDROGENASE/REDUCTASE FAMILY (AFU_ORTHOLOGUE AFUA_5G14000)"/>
    <property type="match status" value="1"/>
</dbReference>
<accession>A0ABQ4ERW6</accession>
<dbReference type="Gene3D" id="3.40.50.720">
    <property type="entry name" value="NAD(P)-binding Rossmann-like Domain"/>
    <property type="match status" value="1"/>
</dbReference>
<reference evidence="1 2" key="1">
    <citation type="submission" date="2021-01" db="EMBL/GenBank/DDBJ databases">
        <title>Whole genome shotgun sequence of Plantactinospora mayteni NBRC 109088.</title>
        <authorList>
            <person name="Komaki H."/>
            <person name="Tamura T."/>
        </authorList>
    </citation>
    <scope>NUCLEOTIDE SEQUENCE [LARGE SCALE GENOMIC DNA]</scope>
    <source>
        <strain evidence="1 2">NBRC 109088</strain>
    </source>
</reference>
<protein>
    <submittedName>
        <fullName evidence="1">Short-chain dehydrogenase</fullName>
    </submittedName>
</protein>
<dbReference type="InterPro" id="IPR002347">
    <property type="entry name" value="SDR_fam"/>
</dbReference>
<dbReference type="PANTHER" id="PTHR43431:SF7">
    <property type="entry name" value="OXIDOREDUCTASE, SHORT CHAIN DEHYDROGENASE_REDUCTASE FAMILY (AFU_ORTHOLOGUE AFUA_5G14000)"/>
    <property type="match status" value="1"/>
</dbReference>
<keyword evidence="2" id="KW-1185">Reference proteome</keyword>
<dbReference type="SUPFAM" id="SSF51735">
    <property type="entry name" value="NAD(P)-binding Rossmann-fold domains"/>
    <property type="match status" value="1"/>
</dbReference>
<dbReference type="EMBL" id="BONX01000026">
    <property type="protein sequence ID" value="GIG97407.1"/>
    <property type="molecule type" value="Genomic_DNA"/>
</dbReference>
<sequence length="222" mass="22905">MPTIAIVGAGPGLGLSIAKVFGGHGFQVALISRDKGKLDALVAELAAAGITAAGFSADVADHPALTAALGQAAARFGAIDVLEFSPYDGLNQVSPPEVTVDNLRPEIEHLFYGAVTATRAVLPAMRDAGTGTLLFTTGGGAINPYPMLAATNAAQAALRNWVRNLHNVLAGEGVYAGTVAINVFIGATPPAPGIPHAEPDHIARAYWDLHTQRNQPERVFGN</sequence>
<dbReference type="Pfam" id="PF00106">
    <property type="entry name" value="adh_short"/>
    <property type="match status" value="1"/>
</dbReference>
<organism evidence="1 2">
    <name type="scientific">Plantactinospora mayteni</name>
    <dbReference type="NCBI Taxonomy" id="566021"/>
    <lineage>
        <taxon>Bacteria</taxon>
        <taxon>Bacillati</taxon>
        <taxon>Actinomycetota</taxon>
        <taxon>Actinomycetes</taxon>
        <taxon>Micromonosporales</taxon>
        <taxon>Micromonosporaceae</taxon>
        <taxon>Plantactinospora</taxon>
    </lineage>
</organism>
<dbReference type="RefSeq" id="WP_203858904.1">
    <property type="nucleotide sequence ID" value="NZ_BAAAZQ010000011.1"/>
</dbReference>
<evidence type="ECO:0000313" key="2">
    <source>
        <dbReference type="Proteomes" id="UP000621500"/>
    </source>
</evidence>
<proteinExistence type="predicted"/>
<comment type="caution">
    <text evidence="1">The sequence shown here is derived from an EMBL/GenBank/DDBJ whole genome shotgun (WGS) entry which is preliminary data.</text>
</comment>
<dbReference type="Proteomes" id="UP000621500">
    <property type="component" value="Unassembled WGS sequence"/>
</dbReference>
<gene>
    <name evidence="1" type="ORF">Pma05_39800</name>
</gene>
<evidence type="ECO:0000313" key="1">
    <source>
        <dbReference type="EMBL" id="GIG97407.1"/>
    </source>
</evidence>